<evidence type="ECO:0000313" key="2">
    <source>
        <dbReference type="EMBL" id="MCO6042363.1"/>
    </source>
</evidence>
<keyword evidence="3" id="KW-1185">Reference proteome</keyword>
<organism evidence="2 3">
    <name type="scientific">Aeoliella straminimaris</name>
    <dbReference type="NCBI Taxonomy" id="2954799"/>
    <lineage>
        <taxon>Bacteria</taxon>
        <taxon>Pseudomonadati</taxon>
        <taxon>Planctomycetota</taxon>
        <taxon>Planctomycetia</taxon>
        <taxon>Pirellulales</taxon>
        <taxon>Lacipirellulaceae</taxon>
        <taxon>Aeoliella</taxon>
    </lineage>
</organism>
<comment type="caution">
    <text evidence="2">The sequence shown here is derived from an EMBL/GenBank/DDBJ whole genome shotgun (WGS) entry which is preliminary data.</text>
</comment>
<feature type="region of interest" description="Disordered" evidence="1">
    <location>
        <begin position="1"/>
        <end position="23"/>
    </location>
</feature>
<evidence type="ECO:0000313" key="3">
    <source>
        <dbReference type="Proteomes" id="UP001155241"/>
    </source>
</evidence>
<gene>
    <name evidence="2" type="ORF">NG895_00445</name>
</gene>
<dbReference type="Proteomes" id="UP001155241">
    <property type="component" value="Unassembled WGS sequence"/>
</dbReference>
<sequence length="155" mass="16879">MAHRPINRLTPASGQMPPVNGKHPEDIADAMQRVRNDLSRDVENISQQVHDATQWTTYVKRYPWTCLAVAAAVGYSLVPRRKQEETVASPDTVEKLVKAGKLRIEATESPSNKPTFAQQAMLGLGTVAARALMAYFGKRLGDIIPTGDGPTNPAS</sequence>
<proteinExistence type="predicted"/>
<dbReference type="AlphaFoldDB" id="A0A9X2F617"/>
<protein>
    <recommendedName>
        <fullName evidence="4">DUF3618 domain-containing protein</fullName>
    </recommendedName>
</protein>
<reference evidence="2" key="1">
    <citation type="submission" date="2022-06" db="EMBL/GenBank/DDBJ databases">
        <title>Aeoliella straminimaris, a novel planctomycete from sediments.</title>
        <authorList>
            <person name="Vitorino I.R."/>
            <person name="Lage O.M."/>
        </authorList>
    </citation>
    <scope>NUCLEOTIDE SEQUENCE</scope>
    <source>
        <strain evidence="2">ICT_H6.2</strain>
    </source>
</reference>
<evidence type="ECO:0000256" key="1">
    <source>
        <dbReference type="SAM" id="MobiDB-lite"/>
    </source>
</evidence>
<dbReference type="EMBL" id="JAMXLR010000003">
    <property type="protein sequence ID" value="MCO6042363.1"/>
    <property type="molecule type" value="Genomic_DNA"/>
</dbReference>
<evidence type="ECO:0008006" key="4">
    <source>
        <dbReference type="Google" id="ProtNLM"/>
    </source>
</evidence>
<accession>A0A9X2F617</accession>
<name>A0A9X2F617_9BACT</name>
<dbReference type="RefSeq" id="WP_252850464.1">
    <property type="nucleotide sequence ID" value="NZ_JAMXLR010000003.1"/>
</dbReference>